<feature type="domain" description="N-acetyltransferase" evidence="6">
    <location>
        <begin position="33"/>
        <end position="144"/>
    </location>
</feature>
<evidence type="ECO:0000256" key="3">
    <source>
        <dbReference type="ARBA" id="ARBA00022679"/>
    </source>
</evidence>
<gene>
    <name evidence="7" type="ORF">QNI16_35805</name>
</gene>
<evidence type="ECO:0000259" key="6">
    <source>
        <dbReference type="Pfam" id="PF00583"/>
    </source>
</evidence>
<proteinExistence type="predicted"/>
<dbReference type="Proteomes" id="UP001241110">
    <property type="component" value="Unassembled WGS sequence"/>
</dbReference>
<dbReference type="AlphaFoldDB" id="A0AAE3QUZ0"/>
<dbReference type="SUPFAM" id="SSF55729">
    <property type="entry name" value="Acyl-CoA N-acyltransferases (Nat)"/>
    <property type="match status" value="1"/>
</dbReference>
<reference evidence="7" key="1">
    <citation type="submission" date="2023-05" db="EMBL/GenBank/DDBJ databases">
        <authorList>
            <person name="Zhang X."/>
        </authorList>
    </citation>
    <scope>NUCLEOTIDE SEQUENCE</scope>
    <source>
        <strain evidence="7">YF14B1</strain>
    </source>
</reference>
<protein>
    <submittedName>
        <fullName evidence="7">GNAT family N-acetyltransferase</fullName>
        <ecNumber evidence="7">2.3.1.-</ecNumber>
    </submittedName>
</protein>
<dbReference type="InterPro" id="IPR016181">
    <property type="entry name" value="Acyl_CoA_acyltransferase"/>
</dbReference>
<keyword evidence="2" id="KW-1277">Toxin-antitoxin system</keyword>
<evidence type="ECO:0000256" key="5">
    <source>
        <dbReference type="ARBA" id="ARBA00049880"/>
    </source>
</evidence>
<accession>A0AAE3QUZ0</accession>
<keyword evidence="3 7" id="KW-0808">Transferase</keyword>
<dbReference type="RefSeq" id="WP_313989073.1">
    <property type="nucleotide sequence ID" value="NZ_JASJOS010000025.1"/>
</dbReference>
<dbReference type="Pfam" id="PF00583">
    <property type="entry name" value="Acetyltransf_1"/>
    <property type="match status" value="1"/>
</dbReference>
<evidence type="ECO:0000256" key="1">
    <source>
        <dbReference type="ARBA" id="ARBA00022491"/>
    </source>
</evidence>
<comment type="caution">
    <text evidence="7">The sequence shown here is derived from an EMBL/GenBank/DDBJ whole genome shotgun (WGS) entry which is preliminary data.</text>
</comment>
<dbReference type="InterPro" id="IPR000182">
    <property type="entry name" value="GNAT_dom"/>
</dbReference>
<dbReference type="PANTHER" id="PTHR36449:SF1">
    <property type="entry name" value="ACETYLTRANSFERASE"/>
    <property type="match status" value="1"/>
</dbReference>
<evidence type="ECO:0000313" key="7">
    <source>
        <dbReference type="EMBL" id="MDJ1485902.1"/>
    </source>
</evidence>
<dbReference type="EMBL" id="JASJOS010000025">
    <property type="protein sequence ID" value="MDJ1485902.1"/>
    <property type="molecule type" value="Genomic_DNA"/>
</dbReference>
<evidence type="ECO:0000256" key="4">
    <source>
        <dbReference type="ARBA" id="ARBA00023315"/>
    </source>
</evidence>
<dbReference type="Gene3D" id="3.40.630.30">
    <property type="match status" value="1"/>
</dbReference>
<evidence type="ECO:0000313" key="8">
    <source>
        <dbReference type="Proteomes" id="UP001241110"/>
    </source>
</evidence>
<keyword evidence="4 7" id="KW-0012">Acyltransferase</keyword>
<organism evidence="7 8">
    <name type="scientific">Xanthocytophaga flava</name>
    <dbReference type="NCBI Taxonomy" id="3048013"/>
    <lineage>
        <taxon>Bacteria</taxon>
        <taxon>Pseudomonadati</taxon>
        <taxon>Bacteroidota</taxon>
        <taxon>Cytophagia</taxon>
        <taxon>Cytophagales</taxon>
        <taxon>Rhodocytophagaceae</taxon>
        <taxon>Xanthocytophaga</taxon>
    </lineage>
</organism>
<name>A0AAE3QUZ0_9BACT</name>
<comment type="catalytic activity">
    <reaction evidence="5">
        <text>glycyl-tRNA(Gly) + acetyl-CoA = N-acetylglycyl-tRNA(Gly) + CoA + H(+)</text>
        <dbReference type="Rhea" id="RHEA:81867"/>
        <dbReference type="Rhea" id="RHEA-COMP:9683"/>
        <dbReference type="Rhea" id="RHEA-COMP:19766"/>
        <dbReference type="ChEBI" id="CHEBI:15378"/>
        <dbReference type="ChEBI" id="CHEBI:57287"/>
        <dbReference type="ChEBI" id="CHEBI:57288"/>
        <dbReference type="ChEBI" id="CHEBI:78522"/>
        <dbReference type="ChEBI" id="CHEBI:232036"/>
    </reaction>
</comment>
<keyword evidence="1" id="KW-0678">Repressor</keyword>
<dbReference type="EC" id="2.3.1.-" evidence="7"/>
<dbReference type="PANTHER" id="PTHR36449">
    <property type="entry name" value="ACETYLTRANSFERASE-RELATED"/>
    <property type="match status" value="1"/>
</dbReference>
<sequence>MEAVLLDTTLHIRDHFECEQPSLTAYLKTQASQDVKKRLAACFVIVNDTNHIIGYYTLANHSLDRALVPDKYQKRIPPSYHVPVTLLGRLARDYSAKKTGLGEMLLMDALHRAYQISKNSIGSMAVVVDPIDEKAVLFYDKYGFITLPDSGKMFLPLQTIASLF</sequence>
<dbReference type="GO" id="GO:0016747">
    <property type="term" value="F:acyltransferase activity, transferring groups other than amino-acyl groups"/>
    <property type="evidence" value="ECO:0007669"/>
    <property type="project" value="InterPro"/>
</dbReference>
<evidence type="ECO:0000256" key="2">
    <source>
        <dbReference type="ARBA" id="ARBA00022649"/>
    </source>
</evidence>